<reference evidence="10" key="1">
    <citation type="submission" date="2023-10" db="EMBL/GenBank/DDBJ databases">
        <title>Chromosome-level genome of the transformable northern wattle, Acacia crassicarpa.</title>
        <authorList>
            <person name="Massaro I."/>
            <person name="Sinha N.R."/>
            <person name="Poethig S."/>
            <person name="Leichty A.R."/>
        </authorList>
    </citation>
    <scope>NUCLEOTIDE SEQUENCE</scope>
    <source>
        <strain evidence="10">Acra3RX</strain>
        <tissue evidence="10">Leaf</tissue>
    </source>
</reference>
<evidence type="ECO:0000256" key="3">
    <source>
        <dbReference type="ARBA" id="ARBA00022692"/>
    </source>
</evidence>
<organism evidence="10 11">
    <name type="scientific">Acacia crassicarpa</name>
    <name type="common">northern wattle</name>
    <dbReference type="NCBI Taxonomy" id="499986"/>
    <lineage>
        <taxon>Eukaryota</taxon>
        <taxon>Viridiplantae</taxon>
        <taxon>Streptophyta</taxon>
        <taxon>Embryophyta</taxon>
        <taxon>Tracheophyta</taxon>
        <taxon>Spermatophyta</taxon>
        <taxon>Magnoliopsida</taxon>
        <taxon>eudicotyledons</taxon>
        <taxon>Gunneridae</taxon>
        <taxon>Pentapetalae</taxon>
        <taxon>rosids</taxon>
        <taxon>fabids</taxon>
        <taxon>Fabales</taxon>
        <taxon>Fabaceae</taxon>
        <taxon>Caesalpinioideae</taxon>
        <taxon>mimosoid clade</taxon>
        <taxon>Acacieae</taxon>
        <taxon>Acacia</taxon>
    </lineage>
</organism>
<dbReference type="InterPro" id="IPR025846">
    <property type="entry name" value="TBL_N"/>
</dbReference>
<accession>A0AAE1N1N9</accession>
<evidence type="ECO:0000256" key="4">
    <source>
        <dbReference type="ARBA" id="ARBA00022968"/>
    </source>
</evidence>
<feature type="transmembrane region" description="Helical" evidence="7">
    <location>
        <begin position="35"/>
        <end position="54"/>
    </location>
</feature>
<evidence type="ECO:0000259" key="9">
    <source>
        <dbReference type="Pfam" id="PF14416"/>
    </source>
</evidence>
<dbReference type="Proteomes" id="UP001293593">
    <property type="component" value="Unassembled WGS sequence"/>
</dbReference>
<evidence type="ECO:0000256" key="7">
    <source>
        <dbReference type="SAM" id="Phobius"/>
    </source>
</evidence>
<comment type="caution">
    <text evidence="10">The sequence shown here is derived from an EMBL/GenBank/DDBJ whole genome shotgun (WGS) entry which is preliminary data.</text>
</comment>
<keyword evidence="6 7" id="KW-0472">Membrane</keyword>
<protein>
    <recommendedName>
        <fullName evidence="12">Trichome birefringence-like N-terminal domain-containing protein</fullName>
    </recommendedName>
</protein>
<keyword evidence="4" id="KW-0735">Signal-anchor</keyword>
<dbReference type="Pfam" id="PF14416">
    <property type="entry name" value="PMR5N"/>
    <property type="match status" value="1"/>
</dbReference>
<name>A0AAE1N1N9_9FABA</name>
<gene>
    <name evidence="10" type="ORF">QN277_012677</name>
</gene>
<evidence type="ECO:0000256" key="6">
    <source>
        <dbReference type="ARBA" id="ARBA00023136"/>
    </source>
</evidence>
<dbReference type="InterPro" id="IPR026057">
    <property type="entry name" value="TBL_C"/>
</dbReference>
<dbReference type="GO" id="GO:0016413">
    <property type="term" value="F:O-acetyltransferase activity"/>
    <property type="evidence" value="ECO:0007669"/>
    <property type="project" value="InterPro"/>
</dbReference>
<dbReference type="GO" id="GO:0016020">
    <property type="term" value="C:membrane"/>
    <property type="evidence" value="ECO:0007669"/>
    <property type="project" value="UniProtKB-SubCell"/>
</dbReference>
<dbReference type="InterPro" id="IPR029962">
    <property type="entry name" value="TBL"/>
</dbReference>
<comment type="similarity">
    <text evidence="2">Belongs to the PC-esterase family. TBL subfamily.</text>
</comment>
<evidence type="ECO:0000256" key="2">
    <source>
        <dbReference type="ARBA" id="ARBA00007727"/>
    </source>
</evidence>
<evidence type="ECO:0000256" key="5">
    <source>
        <dbReference type="ARBA" id="ARBA00022989"/>
    </source>
</evidence>
<dbReference type="PANTHER" id="PTHR32285">
    <property type="entry name" value="PROTEIN TRICHOME BIREFRINGENCE-LIKE 9-RELATED"/>
    <property type="match status" value="1"/>
</dbReference>
<keyword evidence="11" id="KW-1185">Reference proteome</keyword>
<evidence type="ECO:0000256" key="1">
    <source>
        <dbReference type="ARBA" id="ARBA00004167"/>
    </source>
</evidence>
<keyword evidence="5 7" id="KW-1133">Transmembrane helix</keyword>
<evidence type="ECO:0008006" key="12">
    <source>
        <dbReference type="Google" id="ProtNLM"/>
    </source>
</evidence>
<evidence type="ECO:0000313" key="10">
    <source>
        <dbReference type="EMBL" id="KAK4281152.1"/>
    </source>
</evidence>
<proteinExistence type="inferred from homology"/>
<dbReference type="EMBL" id="JAWXYG010000002">
    <property type="protein sequence ID" value="KAK4281152.1"/>
    <property type="molecule type" value="Genomic_DNA"/>
</dbReference>
<keyword evidence="3 7" id="KW-0812">Transmembrane</keyword>
<dbReference type="GO" id="GO:0005794">
    <property type="term" value="C:Golgi apparatus"/>
    <property type="evidence" value="ECO:0007669"/>
    <property type="project" value="TreeGrafter"/>
</dbReference>
<evidence type="ECO:0000313" key="11">
    <source>
        <dbReference type="Proteomes" id="UP001293593"/>
    </source>
</evidence>
<dbReference type="PANTHER" id="PTHR32285:SF313">
    <property type="entry name" value="PMR5_CAS1P GDSL_SGNH-LIKE ACYL-ESTERASE FAMILY PROTEIN"/>
    <property type="match status" value="1"/>
</dbReference>
<dbReference type="Pfam" id="PF13839">
    <property type="entry name" value="PC-Esterase"/>
    <property type="match status" value="1"/>
</dbReference>
<comment type="subcellular location">
    <subcellularLocation>
        <location evidence="1">Membrane</location>
        <topology evidence="1">Single-pass membrane protein</topology>
    </subcellularLocation>
</comment>
<sequence>MTKSTPASHHSGDNTMTHPDTLKKLKRFSSLEPTLGIFCFFLFTSLFIVCSFLLDFQSIFRRGLHSGELVFLAWSNSSFSSPSSLPPLIGDSRPEFLHRDGDSCDVFDGNWVWDEGYPLYNSTACSLIDQGFRCNENGRPDSIYTKWRWQPNHCNLPRFDAGKMLEMYRNKRIVFVGDSIGRNQWESLLCMLSSAIPNKTSVYEINGSPITKHIGFLAFRFEDFNLTVEYYKSPYLVVQGRPPPRAPEKVKMTLRTDLMDWPSHRWRDADLLVLNAGHWWNYEKTIRMGCYYQIGQEVRMNMTIEDAFRRSMETVTKWIAREVNMNKTYVLFRTYAPVHFRGGDWNNGGGCHSETLPDLGPLPEYHDSHVEIVSDVLSRNLNRSKVTNLDVLNITQMTLRRKDGHPSIYYYGPDKGTAPLRKQDCSHWCLPGVPDFWNEILYALLLKRESHRTINATRVLQV</sequence>
<evidence type="ECO:0000259" key="8">
    <source>
        <dbReference type="Pfam" id="PF13839"/>
    </source>
</evidence>
<dbReference type="AlphaFoldDB" id="A0AAE1N1N9"/>
<feature type="domain" description="Trichome birefringence-like C-terminal" evidence="8">
    <location>
        <begin position="156"/>
        <end position="443"/>
    </location>
</feature>
<feature type="domain" description="Trichome birefringence-like N-terminal" evidence="9">
    <location>
        <begin position="103"/>
        <end position="155"/>
    </location>
</feature>